<proteinExistence type="predicted"/>
<name>A0ABQ2CZK5_9DEIO</name>
<evidence type="ECO:0000313" key="1">
    <source>
        <dbReference type="EMBL" id="GGJ36375.1"/>
    </source>
</evidence>
<organism evidence="1 2">
    <name type="scientific">Deinococcus roseus</name>
    <dbReference type="NCBI Taxonomy" id="392414"/>
    <lineage>
        <taxon>Bacteria</taxon>
        <taxon>Thermotogati</taxon>
        <taxon>Deinococcota</taxon>
        <taxon>Deinococci</taxon>
        <taxon>Deinococcales</taxon>
        <taxon>Deinococcaceae</taxon>
        <taxon>Deinococcus</taxon>
    </lineage>
</organism>
<gene>
    <name evidence="1" type="ORF">GCM10008938_23080</name>
</gene>
<keyword evidence="2" id="KW-1185">Reference proteome</keyword>
<dbReference type="Proteomes" id="UP000632222">
    <property type="component" value="Unassembled WGS sequence"/>
</dbReference>
<protein>
    <submittedName>
        <fullName evidence="1">Uncharacterized protein</fullName>
    </submittedName>
</protein>
<comment type="caution">
    <text evidence="1">The sequence shown here is derived from an EMBL/GenBank/DDBJ whole genome shotgun (WGS) entry which is preliminary data.</text>
</comment>
<reference evidence="2" key="1">
    <citation type="journal article" date="2019" name="Int. J. Syst. Evol. Microbiol.">
        <title>The Global Catalogue of Microorganisms (GCM) 10K type strain sequencing project: providing services to taxonomists for standard genome sequencing and annotation.</title>
        <authorList>
            <consortium name="The Broad Institute Genomics Platform"/>
            <consortium name="The Broad Institute Genome Sequencing Center for Infectious Disease"/>
            <person name="Wu L."/>
            <person name="Ma J."/>
        </authorList>
    </citation>
    <scope>NUCLEOTIDE SEQUENCE [LARGE SCALE GENOMIC DNA]</scope>
    <source>
        <strain evidence="2">JCM 14370</strain>
    </source>
</reference>
<dbReference type="EMBL" id="BMOD01000007">
    <property type="protein sequence ID" value="GGJ36375.1"/>
    <property type="molecule type" value="Genomic_DNA"/>
</dbReference>
<dbReference type="RefSeq" id="WP_189002839.1">
    <property type="nucleotide sequence ID" value="NZ_BMOD01000007.1"/>
</dbReference>
<sequence>MAGAGQVLVQELEAAFIEKALEQKTFDPMFHTMEPAVVYLQLLKIRMGRDLTLEDLRQAVVHSRSMKMGTLNHACTIAGVASDLSIEFQLYQVHGKATVQAAQYRQQLRQFGVRAKPRISRLIPEQVHLTSQVERVKLENVGYGGRDEVQVTSLQHPSWLEVRVSADHRTLEVQALPLPGGHYRGQVRLQTNGGTVVLQVGCSSTHYPLPQENPILREALLPDHPDLDETATLSELGQLLEGLGYLALPGGMYLRPEEKTELNFTHQWLLSQDMLLAKALPALGYTSDMEFVDDENHVFHLQHRSGHLGGPDLQVMLELHEANLEHMKITAEPELGRMRVHFHEVEEWRALQGDTFLLTGTLQHLREPEVLSHLLALSEQGRHVDVVLSGTGEVPQVLRQQHRSGRLSLYLVAQHLPYRLYAATGSQVWYAPLPAGRKGQVSALPRFEGKVALEERDFRELSWRGDEHGLLDLELSVQMQQVQQSLVPMRWSETALTQNSSGVDWLDGRPHLQRDAAERVRTSLQREAEKAGVDLRPRIALPILKRLGLDAAHVVLYDGPVKLSRTGHLLHHRHRQTLPEAIRYCVQAYGGTLHHSQLRKLVEAYLGGRSLDSRRFINESLEQCGWGGNGYRRPREGWEPQSRQLPRFLLEVLEHTGSPEKANPWLQGKLFVPAPQLERAFSEAQALYRSRIEAAQKEQALKTAVPPVTSGTIKDAGVARTPIPAPAKPTLKLLPEKVLVDSAPDPRTVSITALQVQILSLVREEGPMTFRQLLARHAERCSRTPRLIFDRVLLAVEENLEAGKLQLESRPAPRDAESQVLMLPGQVYRLRESKVRSPEDVPPGEVLEYCRPFFQAGRPFDVQQVLDQARRHYRLEAHWKRMPEHLNWLRRQLERLMEGGKGRA</sequence>
<accession>A0ABQ2CZK5</accession>
<evidence type="ECO:0000313" key="2">
    <source>
        <dbReference type="Proteomes" id="UP000632222"/>
    </source>
</evidence>